<dbReference type="PRINTS" id="PR00127">
    <property type="entry name" value="CLPPROTEASEP"/>
</dbReference>
<dbReference type="PANTHER" id="PTHR10381">
    <property type="entry name" value="ATP-DEPENDENT CLP PROTEASE PROTEOLYTIC SUBUNIT"/>
    <property type="match status" value="1"/>
</dbReference>
<dbReference type="CDD" id="cd07016">
    <property type="entry name" value="S14_ClpP_1"/>
    <property type="match status" value="1"/>
</dbReference>
<proteinExistence type="inferred from homology"/>
<dbReference type="Proteomes" id="UP000264036">
    <property type="component" value="Unassembled WGS sequence"/>
</dbReference>
<dbReference type="Pfam" id="PF00574">
    <property type="entry name" value="CLP_protease"/>
    <property type="match status" value="1"/>
</dbReference>
<dbReference type="GO" id="GO:0004252">
    <property type="term" value="F:serine-type endopeptidase activity"/>
    <property type="evidence" value="ECO:0007669"/>
    <property type="project" value="InterPro"/>
</dbReference>
<dbReference type="PANTHER" id="PTHR10381:SF70">
    <property type="entry name" value="ATP-DEPENDENT CLP PROTEASE PROTEOLYTIC SUBUNIT"/>
    <property type="match status" value="1"/>
</dbReference>
<keyword evidence="3" id="KW-0645">Protease</keyword>
<dbReference type="GO" id="GO:0004176">
    <property type="term" value="F:ATP-dependent peptidase activity"/>
    <property type="evidence" value="ECO:0007669"/>
    <property type="project" value="InterPro"/>
</dbReference>
<keyword evidence="2" id="KW-0963">Cytoplasm</keyword>
<evidence type="ECO:0000256" key="1">
    <source>
        <dbReference type="ARBA" id="ARBA00007039"/>
    </source>
</evidence>
<protein>
    <recommendedName>
        <fullName evidence="6">ATP-dependent Clp protease proteolytic subunit</fullName>
    </recommendedName>
</protein>
<evidence type="ECO:0000256" key="2">
    <source>
        <dbReference type="ARBA" id="ARBA00022490"/>
    </source>
</evidence>
<evidence type="ECO:0000313" key="8">
    <source>
        <dbReference type="Proteomes" id="UP000264036"/>
    </source>
</evidence>
<comment type="similarity">
    <text evidence="1 6">Belongs to the peptidase S14 family.</text>
</comment>
<evidence type="ECO:0000256" key="5">
    <source>
        <dbReference type="ARBA" id="ARBA00022825"/>
    </source>
</evidence>
<keyword evidence="5" id="KW-0720">Serine protease</keyword>
<dbReference type="GO" id="GO:0006515">
    <property type="term" value="P:protein quality control for misfolded or incompletely synthesized proteins"/>
    <property type="evidence" value="ECO:0007669"/>
    <property type="project" value="TreeGrafter"/>
</dbReference>
<evidence type="ECO:0000256" key="4">
    <source>
        <dbReference type="ARBA" id="ARBA00022801"/>
    </source>
</evidence>
<dbReference type="InterPro" id="IPR029045">
    <property type="entry name" value="ClpP/crotonase-like_dom_sf"/>
</dbReference>
<name>A0A356LAA6_9BURK</name>
<dbReference type="InterPro" id="IPR001907">
    <property type="entry name" value="ClpP"/>
</dbReference>
<reference evidence="7 8" key="1">
    <citation type="journal article" date="2018" name="Nat. Biotechnol.">
        <title>A standardized bacterial taxonomy based on genome phylogeny substantially revises the tree of life.</title>
        <authorList>
            <person name="Parks D.H."/>
            <person name="Chuvochina M."/>
            <person name="Waite D.W."/>
            <person name="Rinke C."/>
            <person name="Skarshewski A."/>
            <person name="Chaumeil P.A."/>
            <person name="Hugenholtz P."/>
        </authorList>
    </citation>
    <scope>NUCLEOTIDE SEQUENCE [LARGE SCALE GENOMIC DNA]</scope>
    <source>
        <strain evidence="7">UBA10707</strain>
    </source>
</reference>
<dbReference type="GO" id="GO:0051117">
    <property type="term" value="F:ATPase binding"/>
    <property type="evidence" value="ECO:0007669"/>
    <property type="project" value="TreeGrafter"/>
</dbReference>
<dbReference type="NCBIfam" id="NF045542">
    <property type="entry name" value="Clp_rel_HeadMat"/>
    <property type="match status" value="1"/>
</dbReference>
<evidence type="ECO:0000256" key="6">
    <source>
        <dbReference type="RuleBase" id="RU003567"/>
    </source>
</evidence>
<dbReference type="InterPro" id="IPR023562">
    <property type="entry name" value="ClpP/TepA"/>
</dbReference>
<organism evidence="7 8">
    <name type="scientific">Advenella kashmirensis</name>
    <dbReference type="NCBI Taxonomy" id="310575"/>
    <lineage>
        <taxon>Bacteria</taxon>
        <taxon>Pseudomonadati</taxon>
        <taxon>Pseudomonadota</taxon>
        <taxon>Betaproteobacteria</taxon>
        <taxon>Burkholderiales</taxon>
        <taxon>Alcaligenaceae</taxon>
    </lineage>
</organism>
<dbReference type="GO" id="GO:0009368">
    <property type="term" value="C:endopeptidase Clp complex"/>
    <property type="evidence" value="ECO:0007669"/>
    <property type="project" value="TreeGrafter"/>
</dbReference>
<dbReference type="SUPFAM" id="SSF52096">
    <property type="entry name" value="ClpP/crotonase"/>
    <property type="match status" value="1"/>
</dbReference>
<gene>
    <name evidence="7" type="ORF">DD666_00790</name>
</gene>
<evidence type="ECO:0000256" key="3">
    <source>
        <dbReference type="ARBA" id="ARBA00022670"/>
    </source>
</evidence>
<keyword evidence="4" id="KW-0378">Hydrolase</keyword>
<dbReference type="EMBL" id="DOEK01000003">
    <property type="protein sequence ID" value="HBP27936.1"/>
    <property type="molecule type" value="Genomic_DNA"/>
</dbReference>
<dbReference type="Gene3D" id="3.90.226.10">
    <property type="entry name" value="2-enoyl-CoA Hydratase, Chain A, domain 1"/>
    <property type="match status" value="1"/>
</dbReference>
<evidence type="ECO:0000313" key="7">
    <source>
        <dbReference type="EMBL" id="HBP27936.1"/>
    </source>
</evidence>
<dbReference type="AlphaFoldDB" id="A0A356LAA6"/>
<sequence>MNVKLPKAPTARIDSLSSEISAKALNLWAPFSLEKSEFDIQIFDIIGEDFWGDGVTAKSISRQLLNADGRDVTVMINSPGGSMFEGIAIYNLFREYSGKVTVKVMGIAASAASIIAMAGNEIQMSESSFLMIHNAWVVAAGNRNDLVSIAAQLEPFDKAMTSVYVSRTGQSAEDIAEMMDNETYINGQEAVDTGFADSLFDEPTDKKAKDKVAAHQVDMIMAKQGVPRSERRKLIQELKGTHNAAQDTQNAVQSELLTEIQSLLTRYQ</sequence>
<accession>A0A356LAA6</accession>
<comment type="caution">
    <text evidence="7">The sequence shown here is derived from an EMBL/GenBank/DDBJ whole genome shotgun (WGS) entry which is preliminary data.</text>
</comment>